<dbReference type="Proteomes" id="UP001501442">
    <property type="component" value="Unassembled WGS sequence"/>
</dbReference>
<dbReference type="InterPro" id="IPR022292">
    <property type="entry name" value="CHP03843"/>
</dbReference>
<proteinExistence type="predicted"/>
<dbReference type="EMBL" id="BAABHK010000012">
    <property type="protein sequence ID" value="GAA4633614.1"/>
    <property type="molecule type" value="Genomic_DNA"/>
</dbReference>
<gene>
    <name evidence="1" type="ORF">GCM10023196_071840</name>
</gene>
<reference evidence="2" key="1">
    <citation type="journal article" date="2019" name="Int. J. Syst. Evol. Microbiol.">
        <title>The Global Catalogue of Microorganisms (GCM) 10K type strain sequencing project: providing services to taxonomists for standard genome sequencing and annotation.</title>
        <authorList>
            <consortium name="The Broad Institute Genomics Platform"/>
            <consortium name="The Broad Institute Genome Sequencing Center for Infectious Disease"/>
            <person name="Wu L."/>
            <person name="Ma J."/>
        </authorList>
    </citation>
    <scope>NUCLEOTIDE SEQUENCE [LARGE SCALE GENOMIC DNA]</scope>
    <source>
        <strain evidence="2">JCM 17939</strain>
    </source>
</reference>
<sequence length="266" mass="29426">MAETSIPWTLRAMSQPSRSGVGGDGALTPADTEAALRLLQHGDITIEGRLVAASNATLYCSITYDGMRANCVYKPVSGERPLWDFPDGTLAGREVAAYLVSEEMGWQVVPPTVHRDGPFGPGMVQLWIEHDTEVDLLALSRGDDPAVRRMAVFDAVVNNADRKIGHLLPIQGGHVYGCDHGVCFSAEYKLRTVLWQWRGKPLTSEAVDALQRVRRTFTRGGFARRLSALLTGEEIEAIHGRIELMLKHRIHPYPPEDWPAIPWPPL</sequence>
<protein>
    <submittedName>
        <fullName evidence="1">SCO1664 family protein</fullName>
    </submittedName>
</protein>
<evidence type="ECO:0000313" key="1">
    <source>
        <dbReference type="EMBL" id="GAA4633614.1"/>
    </source>
</evidence>
<organism evidence="1 2">
    <name type="scientific">Actinoallomurus vinaceus</name>
    <dbReference type="NCBI Taxonomy" id="1080074"/>
    <lineage>
        <taxon>Bacteria</taxon>
        <taxon>Bacillati</taxon>
        <taxon>Actinomycetota</taxon>
        <taxon>Actinomycetes</taxon>
        <taxon>Streptosporangiales</taxon>
        <taxon>Thermomonosporaceae</taxon>
        <taxon>Actinoallomurus</taxon>
    </lineage>
</organism>
<accession>A0ABP8UKU5</accession>
<keyword evidence="2" id="KW-1185">Reference proteome</keyword>
<evidence type="ECO:0000313" key="2">
    <source>
        <dbReference type="Proteomes" id="UP001501442"/>
    </source>
</evidence>
<comment type="caution">
    <text evidence="1">The sequence shown here is derived from an EMBL/GenBank/DDBJ whole genome shotgun (WGS) entry which is preliminary data.</text>
</comment>
<dbReference type="NCBIfam" id="TIGR03843">
    <property type="entry name" value="SCO1664 family protein"/>
    <property type="match status" value="1"/>
</dbReference>
<name>A0ABP8UKU5_9ACTN</name>